<accession>A0ABU3E0E4</accession>
<dbReference type="NCBIfam" id="NF041922">
    <property type="entry name" value="DLP_LeoA_gen"/>
    <property type="match status" value="1"/>
</dbReference>
<feature type="domain" description="Dynamin-like helical" evidence="2">
    <location>
        <begin position="214"/>
        <end position="533"/>
    </location>
</feature>
<evidence type="ECO:0000313" key="3">
    <source>
        <dbReference type="EMBL" id="MDT0688752.1"/>
    </source>
</evidence>
<dbReference type="Pfam" id="PF01926">
    <property type="entry name" value="MMR_HSR1"/>
    <property type="match status" value="1"/>
</dbReference>
<organism evidence="3 4">
    <name type="scientific">Autumnicola patrickiae</name>
    <dbReference type="NCBI Taxonomy" id="3075591"/>
    <lineage>
        <taxon>Bacteria</taxon>
        <taxon>Pseudomonadati</taxon>
        <taxon>Bacteroidota</taxon>
        <taxon>Flavobacteriia</taxon>
        <taxon>Flavobacteriales</taxon>
        <taxon>Flavobacteriaceae</taxon>
        <taxon>Autumnicola</taxon>
    </lineage>
</organism>
<dbReference type="SUPFAM" id="SSF52540">
    <property type="entry name" value="P-loop containing nucleoside triphosphate hydrolases"/>
    <property type="match status" value="1"/>
</dbReference>
<dbReference type="EMBL" id="JAVRHM010000002">
    <property type="protein sequence ID" value="MDT0688752.1"/>
    <property type="molecule type" value="Genomic_DNA"/>
</dbReference>
<evidence type="ECO:0000313" key="4">
    <source>
        <dbReference type="Proteomes" id="UP001261624"/>
    </source>
</evidence>
<comment type="caution">
    <text evidence="3">The sequence shown here is derived from an EMBL/GenBank/DDBJ whole genome shotgun (WGS) entry which is preliminary data.</text>
</comment>
<dbReference type="InterPro" id="IPR049678">
    <property type="entry name" value="LeoA-like"/>
</dbReference>
<dbReference type="InterPro" id="IPR040576">
    <property type="entry name" value="DLP_helical"/>
</dbReference>
<proteinExistence type="predicted"/>
<dbReference type="InterPro" id="IPR027417">
    <property type="entry name" value="P-loop_NTPase"/>
</dbReference>
<evidence type="ECO:0000259" key="1">
    <source>
        <dbReference type="Pfam" id="PF01926"/>
    </source>
</evidence>
<dbReference type="InterPro" id="IPR006073">
    <property type="entry name" value="GTP-bd"/>
</dbReference>
<reference evidence="3 4" key="1">
    <citation type="submission" date="2023-09" db="EMBL/GenBank/DDBJ databases">
        <authorList>
            <person name="Rey-Velasco X."/>
        </authorList>
    </citation>
    <scope>NUCLEOTIDE SEQUENCE [LARGE SCALE GENOMIC DNA]</scope>
    <source>
        <strain evidence="3 4">F188</strain>
    </source>
</reference>
<dbReference type="Proteomes" id="UP001261624">
    <property type="component" value="Unassembled WGS sequence"/>
</dbReference>
<gene>
    <name evidence="3" type="ORF">RM549_03095</name>
</gene>
<evidence type="ECO:0000259" key="2">
    <source>
        <dbReference type="Pfam" id="PF18709"/>
    </source>
</evidence>
<keyword evidence="4" id="KW-1185">Reference proteome</keyword>
<sequence length="567" mass="64663">MEPLNSFLEQKQQIISNLEKTLKWVREGKLLNVDVEDTEKKILKVIEGVKSEKIKVALVGAFSEGKTTVAASWLGKIKENMKIDPLESSDSLEIYRPEGFEDNCEIVDTPGLFGSKEKVAEDSAVLKYAEITKKYVSEAHLILYVLNPVNSIKDSHTETIKWLFRDLKKLNNTIFIINRIDDVCDIEDDEDYEHQFAIKKNAVIDKLKTVIGLTLEEEDQLKIIGISANPFDRGVVNWFKNEDVYLKLSRINKLRELTESFLKSSKENLIKAQSLSVISESISKQSRQADEIFTFYEQQLKTRDESLAEIDKQISKTKSKFKENRINLKAEVISYFDGMLLQVKSTDLETYEDFFIRNIGQDGINLESEVNSFFDRYAESTKSSIVALNNKITAEFDFRDSLDKSFLQSQAKMGFNALSKLGINNTTVLASRDILRGGLGKIGIDSAMKFKPWGAVKFAKGLNGALAGIGVAFEVWETWDLHRKNKKLEESKTEIVAYLNQYKKHLLSIVNDDESYIKNFAPAFENTLKSQESLRAEAGEFMDKAKKIKEWYDKASYITTVDYEEVA</sequence>
<dbReference type="RefSeq" id="WP_311680938.1">
    <property type="nucleotide sequence ID" value="NZ_JAVRHM010000002.1"/>
</dbReference>
<dbReference type="Pfam" id="PF18709">
    <property type="entry name" value="DLP_helical"/>
    <property type="match status" value="1"/>
</dbReference>
<dbReference type="Gene3D" id="3.40.50.300">
    <property type="entry name" value="P-loop containing nucleotide triphosphate hydrolases"/>
    <property type="match status" value="1"/>
</dbReference>
<name>A0ABU3E0E4_9FLAO</name>
<protein>
    <submittedName>
        <fullName evidence="3">LeoA/HP0731 family dynamin-like GTPase</fullName>
    </submittedName>
</protein>
<feature type="domain" description="G" evidence="1">
    <location>
        <begin position="55"/>
        <end position="178"/>
    </location>
</feature>